<dbReference type="AlphaFoldDB" id="A0A1S1NTV1"/>
<accession>A0A1S1NTV1</accession>
<dbReference type="EMBL" id="CP043420">
    <property type="protein sequence ID" value="QEL10859.1"/>
    <property type="molecule type" value="Genomic_DNA"/>
</dbReference>
<reference evidence="1 2" key="1">
    <citation type="submission" date="2019-08" db="EMBL/GenBank/DDBJ databases">
        <title>Complete genome sequence of Kushneria sp. YCWA18, a halophilic phosphate-solubilizing bacterium isolated from Daqiao saltern in China.</title>
        <authorList>
            <person name="Du G.-X."/>
            <person name="Qu L.-Y."/>
        </authorList>
    </citation>
    <scope>NUCLEOTIDE SEQUENCE [LARGE SCALE GENOMIC DNA]</scope>
    <source>
        <strain evidence="1 2">YCWA18</strain>
    </source>
</reference>
<keyword evidence="2" id="KW-1185">Reference proteome</keyword>
<dbReference type="Proteomes" id="UP000322553">
    <property type="component" value="Chromosome"/>
</dbReference>
<gene>
    <name evidence="1" type="ORF">FY550_06785</name>
</gene>
<organism evidence="1 2">
    <name type="scientific">Kushneria phosphatilytica</name>
    <dbReference type="NCBI Taxonomy" id="657387"/>
    <lineage>
        <taxon>Bacteria</taxon>
        <taxon>Pseudomonadati</taxon>
        <taxon>Pseudomonadota</taxon>
        <taxon>Gammaproteobacteria</taxon>
        <taxon>Oceanospirillales</taxon>
        <taxon>Halomonadaceae</taxon>
        <taxon>Kushneria</taxon>
    </lineage>
</organism>
<dbReference type="OrthoDB" id="6163512at2"/>
<evidence type="ECO:0000313" key="2">
    <source>
        <dbReference type="Proteomes" id="UP000322553"/>
    </source>
</evidence>
<protein>
    <submittedName>
        <fullName evidence="1">Uncharacterized protein</fullName>
    </submittedName>
</protein>
<dbReference type="RefSeq" id="WP_070977072.1">
    <property type="nucleotide sequence ID" value="NZ_CP043420.1"/>
</dbReference>
<name>A0A1S1NTV1_9GAMM</name>
<dbReference type="KEGG" id="kuy:FY550_06785"/>
<proteinExistence type="predicted"/>
<evidence type="ECO:0000313" key="1">
    <source>
        <dbReference type="EMBL" id="QEL10859.1"/>
    </source>
</evidence>
<sequence length="187" mass="20639">MKLMGLGLARLYGIVRDDHITQDIKLEAAKAALSELIEVEIDYRLHQRHDNPGYHPFSPGHGSGKTSSDARPDHVMTAAIRYRAETRWRSMASALLAHLKPRQRAAVLLAAYPSSVELNSPAVASGTGRALTIAQVWERQFAVAYRLGYTAARPFEPWKSAHAMEVAASRGRQALLPLMMRQAELAA</sequence>